<dbReference type="AlphaFoldDB" id="A0A0F9B7C2"/>
<comment type="caution">
    <text evidence="1">The sequence shown here is derived from an EMBL/GenBank/DDBJ whole genome shotgun (WGS) entry which is preliminary data.</text>
</comment>
<name>A0A0F9B7C2_9ZZZZ</name>
<accession>A0A0F9B7C2</accession>
<sequence>MADLRSDRAGEVHLVSGILYAAGGELLTVKYAQTKATGSGDNTVVAAIASTIIRVLSYTLQAHGTVTAQFQDSTSTTLRGPEFDFEAREGVHATSEMHGLFETVSGKGVDLNLSGAVDVGVSVTYVEITT</sequence>
<dbReference type="EMBL" id="LAZR01050779">
    <property type="protein sequence ID" value="KKK86584.1"/>
    <property type="molecule type" value="Genomic_DNA"/>
</dbReference>
<protein>
    <submittedName>
        <fullName evidence="1">Uncharacterized protein</fullName>
    </submittedName>
</protein>
<proteinExistence type="predicted"/>
<organism evidence="1">
    <name type="scientific">marine sediment metagenome</name>
    <dbReference type="NCBI Taxonomy" id="412755"/>
    <lineage>
        <taxon>unclassified sequences</taxon>
        <taxon>metagenomes</taxon>
        <taxon>ecological metagenomes</taxon>
    </lineage>
</organism>
<gene>
    <name evidence="1" type="ORF">LCGC14_2761790</name>
</gene>
<reference evidence="1" key="1">
    <citation type="journal article" date="2015" name="Nature">
        <title>Complex archaea that bridge the gap between prokaryotes and eukaryotes.</title>
        <authorList>
            <person name="Spang A."/>
            <person name="Saw J.H."/>
            <person name="Jorgensen S.L."/>
            <person name="Zaremba-Niedzwiedzka K."/>
            <person name="Martijn J."/>
            <person name="Lind A.E."/>
            <person name="van Eijk R."/>
            <person name="Schleper C."/>
            <person name="Guy L."/>
            <person name="Ettema T.J."/>
        </authorList>
    </citation>
    <scope>NUCLEOTIDE SEQUENCE</scope>
</reference>
<evidence type="ECO:0000313" key="1">
    <source>
        <dbReference type="EMBL" id="KKK86584.1"/>
    </source>
</evidence>